<dbReference type="Proteomes" id="UP000651668">
    <property type="component" value="Unassembled WGS sequence"/>
</dbReference>
<keyword evidence="3" id="KW-1185">Reference proteome</keyword>
<dbReference type="EMBL" id="BMIL01000010">
    <property type="protein sequence ID" value="GGC72752.1"/>
    <property type="molecule type" value="Genomic_DNA"/>
</dbReference>
<dbReference type="AlphaFoldDB" id="A0A916XIE6"/>
<feature type="transmembrane region" description="Helical" evidence="1">
    <location>
        <begin position="62"/>
        <end position="80"/>
    </location>
</feature>
<keyword evidence="1" id="KW-0472">Membrane</keyword>
<reference evidence="2" key="1">
    <citation type="journal article" date="2014" name="Int. J. Syst. Evol. Microbiol.">
        <title>Complete genome sequence of Corynebacterium casei LMG S-19264T (=DSM 44701T), isolated from a smear-ripened cheese.</title>
        <authorList>
            <consortium name="US DOE Joint Genome Institute (JGI-PGF)"/>
            <person name="Walter F."/>
            <person name="Albersmeier A."/>
            <person name="Kalinowski J."/>
            <person name="Ruckert C."/>
        </authorList>
    </citation>
    <scope>NUCLEOTIDE SEQUENCE</scope>
    <source>
        <strain evidence="2">CGMCC 1.15343</strain>
    </source>
</reference>
<protein>
    <submittedName>
        <fullName evidence="2">Uncharacterized protein</fullName>
    </submittedName>
</protein>
<name>A0A916XIE6_9SPHI</name>
<dbReference type="RefSeq" id="WP_188627538.1">
    <property type="nucleotide sequence ID" value="NZ_BMIL01000010.1"/>
</dbReference>
<proteinExistence type="predicted"/>
<gene>
    <name evidence="2" type="ORF">GCM10011387_27820</name>
</gene>
<feature type="transmembrane region" description="Helical" evidence="1">
    <location>
        <begin position="24"/>
        <end position="50"/>
    </location>
</feature>
<reference evidence="2" key="2">
    <citation type="submission" date="2020-09" db="EMBL/GenBank/DDBJ databases">
        <authorList>
            <person name="Sun Q."/>
            <person name="Zhou Y."/>
        </authorList>
    </citation>
    <scope>NUCLEOTIDE SEQUENCE</scope>
    <source>
        <strain evidence="2">CGMCC 1.15343</strain>
    </source>
</reference>
<keyword evidence="1" id="KW-0812">Transmembrane</keyword>
<evidence type="ECO:0000313" key="2">
    <source>
        <dbReference type="EMBL" id="GGC72752.1"/>
    </source>
</evidence>
<evidence type="ECO:0000256" key="1">
    <source>
        <dbReference type="SAM" id="Phobius"/>
    </source>
</evidence>
<feature type="transmembrane region" description="Helical" evidence="1">
    <location>
        <begin position="101"/>
        <end position="125"/>
    </location>
</feature>
<evidence type="ECO:0000313" key="3">
    <source>
        <dbReference type="Proteomes" id="UP000651668"/>
    </source>
</evidence>
<organism evidence="2 3">
    <name type="scientific">Pedobacter quisquiliarum</name>
    <dbReference type="NCBI Taxonomy" id="1834438"/>
    <lineage>
        <taxon>Bacteria</taxon>
        <taxon>Pseudomonadati</taxon>
        <taxon>Bacteroidota</taxon>
        <taxon>Sphingobacteriia</taxon>
        <taxon>Sphingobacteriales</taxon>
        <taxon>Sphingobacteriaceae</taxon>
        <taxon>Pedobacter</taxon>
    </lineage>
</organism>
<keyword evidence="1" id="KW-1133">Transmembrane helix</keyword>
<comment type="caution">
    <text evidence="2">The sequence shown here is derived from an EMBL/GenBank/DDBJ whole genome shotgun (WGS) entry which is preliminary data.</text>
</comment>
<sequence length="134" mass="15609">MKIYNYLFFKGYQMAVRSGNFDDLPVLGAILFVGFGLMLNFFSIMFFLTGIDLLQVSFDTKYRFIFSLGLVLVLLAYYLYKDRYKAILSKYEKREQLQKKGIHPIIVFVLYYSISAGLLLLAGIFKNGDWIFSK</sequence>
<accession>A0A916XIE6</accession>